<keyword evidence="4 7" id="KW-1133">Transmembrane helix</keyword>
<dbReference type="Pfam" id="PF13520">
    <property type="entry name" value="AA_permease_2"/>
    <property type="match status" value="1"/>
</dbReference>
<gene>
    <name evidence="8" type="ORF">PTTG_00810</name>
</gene>
<dbReference type="AlphaFoldDB" id="A0A180G8P0"/>
<dbReference type="Proteomes" id="UP000005240">
    <property type="component" value="Unassembled WGS sequence"/>
</dbReference>
<keyword evidence="3 7" id="KW-0812">Transmembrane</keyword>
<dbReference type="GO" id="GO:0016020">
    <property type="term" value="C:membrane"/>
    <property type="evidence" value="ECO:0007669"/>
    <property type="project" value="UniProtKB-SubCell"/>
</dbReference>
<evidence type="ECO:0008006" key="11">
    <source>
        <dbReference type="Google" id="ProtNLM"/>
    </source>
</evidence>
<feature type="transmembrane region" description="Helical" evidence="7">
    <location>
        <begin position="322"/>
        <end position="341"/>
    </location>
</feature>
<evidence type="ECO:0000256" key="6">
    <source>
        <dbReference type="SAM" id="MobiDB-lite"/>
    </source>
</evidence>
<evidence type="ECO:0000256" key="2">
    <source>
        <dbReference type="ARBA" id="ARBA00022448"/>
    </source>
</evidence>
<dbReference type="EMBL" id="ADAS02000141">
    <property type="protein sequence ID" value="OAV89075.1"/>
    <property type="molecule type" value="Genomic_DNA"/>
</dbReference>
<reference evidence="9" key="4">
    <citation type="submission" date="2025-05" db="UniProtKB">
        <authorList>
            <consortium name="EnsemblFungi"/>
        </authorList>
    </citation>
    <scope>IDENTIFICATION</scope>
    <source>
        <strain evidence="9">isolate 1-1 / race 1 (BBBD)</strain>
    </source>
</reference>
<evidence type="ECO:0000313" key="9">
    <source>
        <dbReference type="EnsemblFungi" id="PTTG_00810-t43_1-p1"/>
    </source>
</evidence>
<feature type="transmembrane region" description="Helical" evidence="7">
    <location>
        <begin position="347"/>
        <end position="368"/>
    </location>
</feature>
<keyword evidence="10" id="KW-1185">Reference proteome</keyword>
<evidence type="ECO:0000313" key="10">
    <source>
        <dbReference type="Proteomes" id="UP000005240"/>
    </source>
</evidence>
<feature type="transmembrane region" description="Helical" evidence="7">
    <location>
        <begin position="273"/>
        <end position="292"/>
    </location>
</feature>
<reference evidence="8" key="1">
    <citation type="submission" date="2009-11" db="EMBL/GenBank/DDBJ databases">
        <authorList>
            <consortium name="The Broad Institute Genome Sequencing Platform"/>
            <person name="Ward D."/>
            <person name="Feldgarden M."/>
            <person name="Earl A."/>
            <person name="Young S.K."/>
            <person name="Zeng Q."/>
            <person name="Koehrsen M."/>
            <person name="Alvarado L."/>
            <person name="Berlin A."/>
            <person name="Bochicchio J."/>
            <person name="Borenstein D."/>
            <person name="Chapman S.B."/>
            <person name="Chen Z."/>
            <person name="Engels R."/>
            <person name="Freedman E."/>
            <person name="Gellesch M."/>
            <person name="Goldberg J."/>
            <person name="Griggs A."/>
            <person name="Gujja S."/>
            <person name="Heilman E."/>
            <person name="Heiman D."/>
            <person name="Hepburn T."/>
            <person name="Howarth C."/>
            <person name="Jen D."/>
            <person name="Larson L."/>
            <person name="Lewis B."/>
            <person name="Mehta T."/>
            <person name="Park D."/>
            <person name="Pearson M."/>
            <person name="Roberts A."/>
            <person name="Saif S."/>
            <person name="Shea T."/>
            <person name="Shenoy N."/>
            <person name="Sisk P."/>
            <person name="Stolte C."/>
            <person name="Sykes S."/>
            <person name="Thomson T."/>
            <person name="Walk T."/>
            <person name="White J."/>
            <person name="Yandava C."/>
            <person name="Izard J."/>
            <person name="Baranova O.V."/>
            <person name="Blanton J.M."/>
            <person name="Tanner A.C."/>
            <person name="Dewhirst F.E."/>
            <person name="Haas B."/>
            <person name="Nusbaum C."/>
            <person name="Birren B."/>
        </authorList>
    </citation>
    <scope>NUCLEOTIDE SEQUENCE [LARGE SCALE GENOMIC DNA]</scope>
    <source>
        <strain evidence="8">1-1 BBBD Race 1</strain>
    </source>
</reference>
<sequence>MTGAIGWRPSPMPLGSPNGVASISSEALTGSRDHDAHAGATACMATRWYIMVAPLCLRGTLASCTAHLAYVRLMRQVGARALADSSGIMIHRNLPNGLLEHNQPAAILSSGSAMSIQPSANSTALMPNFLIPRYRSRPPTAEETSLRLAWLGYRQELSRNWGFWSSFSLSYINLGKVMIPDDVSNFLSLTCRVGPFFRLLTFSGATQGTFWAYQTIYILGGPVTMFWGTILIGTVMLIQYMVLAELASAYPAAGAMFTWTFKLAHSNARTKNWANFLSWTVAMYLFVSHIIFQMEDSWQLALIVQKLIRLVFPHWKAGNWHLYMISCVNLIVTGAFMLLPVSRSPRLWISFAALTACISATICVLLLASSNFHQSPIMIFTRLENRSQFQSNGVAFMLGASILAAAGAENSAHMAEETHQAELVVPRAMFFATVINYINVLIVQICFYMSFSEANIFNQPAMLSLVLSHCSRRVSACIFSCLLVVTWIQQISQLFASTRFVWALARDNAFPFATLWRKLSKSQMPRRATILLVALTILASCFLGVSQTHVTTFIERSDSYLSLMCYLIPIVLYLLSDKDVLYRDGRNFWTLQEWSRPLAWLALITLLIQMVLGGFPTEARAAGPQFLARAVSSASIPLVALLAAVSWFLYGRAHYVGPIKSITVWTTGQEVELPRAGNCAISNPTSTEEAVGRRANIYEESIPMQATSGSLPRGENLTSASPSTSRINSVTIPAYASTSINSIEGPEI</sequence>
<dbReference type="STRING" id="630390.A0A180G8P0"/>
<name>A0A180G8P0_PUCT1</name>
<evidence type="ECO:0000256" key="1">
    <source>
        <dbReference type="ARBA" id="ARBA00004141"/>
    </source>
</evidence>
<reference evidence="8" key="2">
    <citation type="submission" date="2016-05" db="EMBL/GenBank/DDBJ databases">
        <title>Comparative analysis highlights variable genome content of wheat rusts and divergence of the mating loci.</title>
        <authorList>
            <person name="Cuomo C.A."/>
            <person name="Bakkeren G."/>
            <person name="Szabo L."/>
            <person name="Khalil H."/>
            <person name="Joly D."/>
            <person name="Goldberg J."/>
            <person name="Young S."/>
            <person name="Zeng Q."/>
            <person name="Fellers J."/>
        </authorList>
    </citation>
    <scope>NUCLEOTIDE SEQUENCE [LARGE SCALE GENOMIC DNA]</scope>
    <source>
        <strain evidence="8">1-1 BBBD Race 1</strain>
    </source>
</reference>
<keyword evidence="5 7" id="KW-0472">Membrane</keyword>
<evidence type="ECO:0000313" key="8">
    <source>
        <dbReference type="EMBL" id="OAV89075.1"/>
    </source>
</evidence>
<keyword evidence="2" id="KW-0813">Transport</keyword>
<reference evidence="9 10" key="3">
    <citation type="journal article" date="2017" name="G3 (Bethesda)">
        <title>Comparative analysis highlights variable genome content of wheat rusts and divergence of the mating loci.</title>
        <authorList>
            <person name="Cuomo C.A."/>
            <person name="Bakkeren G."/>
            <person name="Khalil H.B."/>
            <person name="Panwar V."/>
            <person name="Joly D."/>
            <person name="Linning R."/>
            <person name="Sakthikumar S."/>
            <person name="Song X."/>
            <person name="Adiconis X."/>
            <person name="Fan L."/>
            <person name="Goldberg J.M."/>
            <person name="Levin J.Z."/>
            <person name="Young S."/>
            <person name="Zeng Q."/>
            <person name="Anikster Y."/>
            <person name="Bruce M."/>
            <person name="Wang M."/>
            <person name="Yin C."/>
            <person name="McCallum B."/>
            <person name="Szabo L.J."/>
            <person name="Hulbert S."/>
            <person name="Chen X."/>
            <person name="Fellers J.P."/>
        </authorList>
    </citation>
    <scope>NUCLEOTIDE SEQUENCE</scope>
    <source>
        <strain evidence="10">Isolate 1-1 / race 1 (BBBD)</strain>
        <strain evidence="9">isolate 1-1 / race 1 (BBBD)</strain>
    </source>
</reference>
<evidence type="ECO:0000256" key="3">
    <source>
        <dbReference type="ARBA" id="ARBA00022692"/>
    </source>
</evidence>
<accession>A0A180G8P0</accession>
<feature type="transmembrane region" description="Helical" evidence="7">
    <location>
        <begin position="428"/>
        <end position="449"/>
    </location>
</feature>
<protein>
    <recommendedName>
        <fullName evidence="11">Amino acid permease/ SLC12A domain-containing protein</fullName>
    </recommendedName>
</protein>
<feature type="transmembrane region" description="Helical" evidence="7">
    <location>
        <begin position="528"/>
        <end position="547"/>
    </location>
</feature>
<dbReference type="EnsemblFungi" id="PTTG_00810-t43_1">
    <property type="protein sequence ID" value="PTTG_00810-t43_1-p1"/>
    <property type="gene ID" value="PTTG_00810"/>
</dbReference>
<feature type="transmembrane region" description="Helical" evidence="7">
    <location>
        <begin position="210"/>
        <end position="232"/>
    </location>
</feature>
<feature type="transmembrane region" description="Helical" evidence="7">
    <location>
        <begin position="627"/>
        <end position="650"/>
    </location>
</feature>
<dbReference type="OrthoDB" id="10054429at2759"/>
<comment type="subcellular location">
    <subcellularLocation>
        <location evidence="1">Membrane</location>
        <topology evidence="1">Multi-pass membrane protein</topology>
    </subcellularLocation>
</comment>
<dbReference type="GO" id="GO:0022857">
    <property type="term" value="F:transmembrane transporter activity"/>
    <property type="evidence" value="ECO:0007669"/>
    <property type="project" value="InterPro"/>
</dbReference>
<dbReference type="VEuPathDB" id="FungiDB:PTTG_00810"/>
<evidence type="ECO:0000256" key="5">
    <source>
        <dbReference type="ARBA" id="ARBA00023136"/>
    </source>
</evidence>
<dbReference type="InterPro" id="IPR002293">
    <property type="entry name" value="AA/rel_permease1"/>
</dbReference>
<dbReference type="PANTHER" id="PTHR45649">
    <property type="entry name" value="AMINO-ACID PERMEASE BAT1"/>
    <property type="match status" value="1"/>
</dbReference>
<feature type="transmembrane region" description="Helical" evidence="7">
    <location>
        <begin position="559"/>
        <end position="576"/>
    </location>
</feature>
<proteinExistence type="predicted"/>
<evidence type="ECO:0000256" key="7">
    <source>
        <dbReference type="SAM" id="Phobius"/>
    </source>
</evidence>
<feature type="region of interest" description="Disordered" evidence="6">
    <location>
        <begin position="706"/>
        <end position="725"/>
    </location>
</feature>
<dbReference type="Gene3D" id="1.20.1740.10">
    <property type="entry name" value="Amino acid/polyamine transporter I"/>
    <property type="match status" value="1"/>
</dbReference>
<dbReference type="PANTHER" id="PTHR45649:SF26">
    <property type="entry name" value="OS04G0435100 PROTEIN"/>
    <property type="match status" value="1"/>
</dbReference>
<feature type="transmembrane region" description="Helical" evidence="7">
    <location>
        <begin position="238"/>
        <end position="261"/>
    </location>
</feature>
<feature type="transmembrane region" description="Helical" evidence="7">
    <location>
        <begin position="597"/>
        <end position="615"/>
    </location>
</feature>
<organism evidence="8">
    <name type="scientific">Puccinia triticina (isolate 1-1 / race 1 (BBBD))</name>
    <name type="common">Brown leaf rust fungus</name>
    <dbReference type="NCBI Taxonomy" id="630390"/>
    <lineage>
        <taxon>Eukaryota</taxon>
        <taxon>Fungi</taxon>
        <taxon>Dikarya</taxon>
        <taxon>Basidiomycota</taxon>
        <taxon>Pucciniomycotina</taxon>
        <taxon>Pucciniomycetes</taxon>
        <taxon>Pucciniales</taxon>
        <taxon>Pucciniaceae</taxon>
        <taxon>Puccinia</taxon>
    </lineage>
</organism>
<evidence type="ECO:0000256" key="4">
    <source>
        <dbReference type="ARBA" id="ARBA00022989"/>
    </source>
</evidence>